<dbReference type="PANTHER" id="PTHR10742">
    <property type="entry name" value="FLAVIN MONOAMINE OXIDASE"/>
    <property type="match status" value="1"/>
</dbReference>
<feature type="domain" description="Amine oxidase" evidence="1">
    <location>
        <begin position="140"/>
        <end position="362"/>
    </location>
</feature>
<dbReference type="PANTHER" id="PTHR10742:SF410">
    <property type="entry name" value="LYSINE-SPECIFIC HISTONE DEMETHYLASE 2"/>
    <property type="match status" value="1"/>
</dbReference>
<dbReference type="PRINTS" id="PR00419">
    <property type="entry name" value="ADXRDTASE"/>
</dbReference>
<dbReference type="Gene3D" id="3.50.50.60">
    <property type="entry name" value="FAD/NAD(P)-binding domain"/>
    <property type="match status" value="2"/>
</dbReference>
<evidence type="ECO:0000313" key="3">
    <source>
        <dbReference type="Proteomes" id="UP001256827"/>
    </source>
</evidence>
<evidence type="ECO:0000259" key="1">
    <source>
        <dbReference type="Pfam" id="PF01593"/>
    </source>
</evidence>
<reference evidence="2 3" key="1">
    <citation type="submission" date="2023-09" db="EMBL/GenBank/DDBJ databases">
        <title>Complete Genome and Methylome dissection of Bacillus brevis NEB573 original source of BbsI restriction endonuclease.</title>
        <authorList>
            <person name="Fomenkov A."/>
            <person name="Roberts R.D."/>
        </authorList>
    </citation>
    <scope>NUCLEOTIDE SEQUENCE [LARGE SCALE GENOMIC DNA]</scope>
    <source>
        <strain evidence="2 3">NEB573</strain>
    </source>
</reference>
<dbReference type="InterPro" id="IPR050281">
    <property type="entry name" value="Flavin_monoamine_oxidase"/>
</dbReference>
<proteinExistence type="predicted"/>
<dbReference type="Gene3D" id="3.90.660.10">
    <property type="match status" value="1"/>
</dbReference>
<dbReference type="InterPro" id="IPR036188">
    <property type="entry name" value="FAD/NAD-bd_sf"/>
</dbReference>
<dbReference type="EMBL" id="CP134050">
    <property type="protein sequence ID" value="WNC13648.1"/>
    <property type="molecule type" value="Genomic_DNA"/>
</dbReference>
<dbReference type="Proteomes" id="UP001256827">
    <property type="component" value="Chromosome"/>
</dbReference>
<dbReference type="RefSeq" id="WP_310765196.1">
    <property type="nucleotide sequence ID" value="NZ_CP134050.1"/>
</dbReference>
<organism evidence="2 3">
    <name type="scientific">Brevibacillus brevis</name>
    <name type="common">Bacillus brevis</name>
    <dbReference type="NCBI Taxonomy" id="1393"/>
    <lineage>
        <taxon>Bacteria</taxon>
        <taxon>Bacillati</taxon>
        <taxon>Bacillota</taxon>
        <taxon>Bacilli</taxon>
        <taxon>Bacillales</taxon>
        <taxon>Paenibacillaceae</taxon>
        <taxon>Brevibacillus</taxon>
    </lineage>
</organism>
<dbReference type="PROSITE" id="PS51318">
    <property type="entry name" value="TAT"/>
    <property type="match status" value="1"/>
</dbReference>
<dbReference type="InterPro" id="IPR006311">
    <property type="entry name" value="TAT_signal"/>
</dbReference>
<protein>
    <submittedName>
        <fullName evidence="2">FAD-dependent oxidoreductase</fullName>
    </submittedName>
</protein>
<keyword evidence="3" id="KW-1185">Reference proteome</keyword>
<name>A0ABY9T5H4_BREBE</name>
<dbReference type="InterPro" id="IPR002937">
    <property type="entry name" value="Amino_oxidase"/>
</dbReference>
<dbReference type="Pfam" id="PF01593">
    <property type="entry name" value="Amino_oxidase"/>
    <property type="match status" value="2"/>
</dbReference>
<dbReference type="SUPFAM" id="SSF54373">
    <property type="entry name" value="FAD-linked reductases, C-terminal domain"/>
    <property type="match status" value="1"/>
</dbReference>
<feature type="domain" description="Amine oxidase" evidence="1">
    <location>
        <begin position="57"/>
        <end position="121"/>
    </location>
</feature>
<gene>
    <name evidence="2" type="ORF">RGB73_23620</name>
</gene>
<evidence type="ECO:0000313" key="2">
    <source>
        <dbReference type="EMBL" id="WNC13648.1"/>
    </source>
</evidence>
<accession>A0ABY9T5H4</accession>
<dbReference type="SUPFAM" id="SSF51905">
    <property type="entry name" value="FAD/NAD(P)-binding domain"/>
    <property type="match status" value="1"/>
</dbReference>
<sequence>MGLKVSRRSFIKTGVVATVSGMLWRDAARVLPIQTAQAASSPKQTKSADVIVVGAGISGLAAADALRKNGYSVIVLEARDRIGGRIWTEYEGGTPTELGASWLHGIHYGSPAPFLAQTYALGKADPAKGLDYTYRDWLSQLDIRQNQIVHGVSHDDNGVRIATYSDVFNAKYAVITLPLGVLKSGSVAFSPELPLRKQEAIDRLDTGLMNKLYLHFPHVFWEQDADTIRLESPSGDAQEYVNLHKFTGQPVLLASFTAQAAAELEKWSDEQITEHAMAALVRQYGDSIPHPTASKSTRWASDPFARGSYSYHSAVTSGEDMRILGESVNNRLFFAGEATNPDNCASVHGAYLTGLREAQKIMGIA</sequence>